<dbReference type="InterPro" id="IPR029021">
    <property type="entry name" value="Prot-tyrosine_phosphatase-like"/>
</dbReference>
<feature type="region of interest" description="Disordered" evidence="2">
    <location>
        <begin position="157"/>
        <end position="197"/>
    </location>
</feature>
<dbReference type="EMBL" id="MCFC01000004">
    <property type="protein sequence ID" value="ORY34070.1"/>
    <property type="molecule type" value="Genomic_DNA"/>
</dbReference>
<feature type="domain" description="Tyrosine specific protein phosphatases" evidence="4">
    <location>
        <begin position="70"/>
        <end position="139"/>
    </location>
</feature>
<dbReference type="STRING" id="71784.A0A1Y2BHM2"/>
<dbReference type="PROSITE" id="PS50056">
    <property type="entry name" value="TYR_PHOSPHATASE_2"/>
    <property type="match status" value="1"/>
</dbReference>
<dbReference type="GO" id="GO:0140096">
    <property type="term" value="F:catalytic activity, acting on a protein"/>
    <property type="evidence" value="ECO:0007669"/>
    <property type="project" value="UniProtKB-ARBA"/>
</dbReference>
<dbReference type="GO" id="GO:0070372">
    <property type="term" value="P:regulation of ERK1 and ERK2 cascade"/>
    <property type="evidence" value="ECO:0007669"/>
    <property type="project" value="TreeGrafter"/>
</dbReference>
<evidence type="ECO:0000256" key="2">
    <source>
        <dbReference type="SAM" id="MobiDB-lite"/>
    </source>
</evidence>
<dbReference type="GO" id="GO:1990444">
    <property type="term" value="F:F-box domain binding"/>
    <property type="evidence" value="ECO:0007669"/>
    <property type="project" value="TreeGrafter"/>
</dbReference>
<comment type="caution">
    <text evidence="5">The sequence shown here is derived from an EMBL/GenBank/DDBJ whole genome shotgun (WGS) entry which is preliminary data.</text>
</comment>
<dbReference type="PANTHER" id="PTHR46588:SF1">
    <property type="entry name" value="SERINE_THREONINE_TYROSINE-INTERACTING PROTEIN"/>
    <property type="match status" value="1"/>
</dbReference>
<dbReference type="SUPFAM" id="SSF52799">
    <property type="entry name" value="(Phosphotyrosine protein) phosphatases II"/>
    <property type="match status" value="1"/>
</dbReference>
<feature type="compositionally biased region" description="Basic and acidic residues" evidence="2">
    <location>
        <begin position="179"/>
        <end position="197"/>
    </location>
</feature>
<reference evidence="5 6" key="1">
    <citation type="submission" date="2016-07" db="EMBL/GenBank/DDBJ databases">
        <title>Pervasive Adenine N6-methylation of Active Genes in Fungi.</title>
        <authorList>
            <consortium name="DOE Joint Genome Institute"/>
            <person name="Mondo S.J."/>
            <person name="Dannebaum R.O."/>
            <person name="Kuo R.C."/>
            <person name="Labutti K."/>
            <person name="Haridas S."/>
            <person name="Kuo A."/>
            <person name="Salamov A."/>
            <person name="Ahrendt S.R."/>
            <person name="Lipzen A."/>
            <person name="Sullivan W."/>
            <person name="Andreopoulos W.B."/>
            <person name="Clum A."/>
            <person name="Lindquist E."/>
            <person name="Daum C."/>
            <person name="Ramamoorthy G.K."/>
            <person name="Gryganskyi A."/>
            <person name="Culley D."/>
            <person name="Magnuson J.K."/>
            <person name="James T.Y."/>
            <person name="O'Malley M.A."/>
            <person name="Stajich J.E."/>
            <person name="Spatafora J.W."/>
            <person name="Visel A."/>
            <person name="Grigoriev I.V."/>
        </authorList>
    </citation>
    <scope>NUCLEOTIDE SEQUENCE [LARGE SCALE GENOMIC DNA]</scope>
    <source>
        <strain evidence="5 6">68-887.2</strain>
    </source>
</reference>
<evidence type="ECO:0000313" key="5">
    <source>
        <dbReference type="EMBL" id="ORY34070.1"/>
    </source>
</evidence>
<dbReference type="OrthoDB" id="2017893at2759"/>
<dbReference type="InterPro" id="IPR000387">
    <property type="entry name" value="Tyr_Pase_dom"/>
</dbReference>
<evidence type="ECO:0000259" key="4">
    <source>
        <dbReference type="PROSITE" id="PS50056"/>
    </source>
</evidence>
<dbReference type="GO" id="GO:0005654">
    <property type="term" value="C:nucleoplasm"/>
    <property type="evidence" value="ECO:0007669"/>
    <property type="project" value="TreeGrafter"/>
</dbReference>
<dbReference type="AlphaFoldDB" id="A0A1Y2BHM2"/>
<dbReference type="InParanoid" id="A0A1Y2BHM2"/>
<dbReference type="PANTHER" id="PTHR46588">
    <property type="entry name" value="SERINE/THREONINE/TYROSINE-INTERACTING PROTEIN"/>
    <property type="match status" value="1"/>
</dbReference>
<name>A0A1Y2BHM2_9TREE</name>
<dbReference type="InterPro" id="IPR020422">
    <property type="entry name" value="TYR_PHOSPHATASE_DUAL_dom"/>
</dbReference>
<sequence length="197" mass="22145">MRREAQLIIPGLWLGPFQSSTDLRRMHSMGITHVLCIRDKREAALIYPRFPTEFRYMTIEISDTADQKLINILSDSKAFIDEALSSGGTVLAHCNGGISLSPAIVIGYLMTISKATWEDALAYVQSRRYCVAPSSFQIQLQEYEPIVRATQKILPGTSLGNGERKRSMSLDDQEEDTDDRARIAPSLRREGSDMDME</sequence>
<gene>
    <name evidence="5" type="ORF">BCR39DRAFT_477537</name>
</gene>
<keyword evidence="6" id="KW-1185">Reference proteome</keyword>
<protein>
    <submittedName>
        <fullName evidence="5">Phosphatases II</fullName>
    </submittedName>
</protein>
<comment type="similarity">
    <text evidence="1">Belongs to the protein-tyrosine phosphatase family. Non-receptor class subfamily.</text>
</comment>
<dbReference type="Gene3D" id="3.90.190.10">
    <property type="entry name" value="Protein tyrosine phosphatase superfamily"/>
    <property type="match status" value="1"/>
</dbReference>
<dbReference type="GO" id="GO:0062026">
    <property type="term" value="P:negative regulation of SCF-dependent proteasomal ubiquitin-dependent catabolic process"/>
    <property type="evidence" value="ECO:0007669"/>
    <property type="project" value="TreeGrafter"/>
</dbReference>
<evidence type="ECO:0000256" key="1">
    <source>
        <dbReference type="ARBA" id="ARBA00009649"/>
    </source>
</evidence>
<dbReference type="GO" id="GO:0005737">
    <property type="term" value="C:cytoplasm"/>
    <property type="evidence" value="ECO:0007669"/>
    <property type="project" value="TreeGrafter"/>
</dbReference>
<organism evidence="5 6">
    <name type="scientific">Naematelia encephala</name>
    <dbReference type="NCBI Taxonomy" id="71784"/>
    <lineage>
        <taxon>Eukaryota</taxon>
        <taxon>Fungi</taxon>
        <taxon>Dikarya</taxon>
        <taxon>Basidiomycota</taxon>
        <taxon>Agaricomycotina</taxon>
        <taxon>Tremellomycetes</taxon>
        <taxon>Tremellales</taxon>
        <taxon>Naemateliaceae</taxon>
        <taxon>Naematelia</taxon>
    </lineage>
</organism>
<evidence type="ECO:0000259" key="3">
    <source>
        <dbReference type="PROSITE" id="PS50054"/>
    </source>
</evidence>
<proteinExistence type="inferred from homology"/>
<feature type="domain" description="Tyrosine-protein phosphatase" evidence="3">
    <location>
        <begin position="4"/>
        <end position="149"/>
    </location>
</feature>
<evidence type="ECO:0000313" key="6">
    <source>
        <dbReference type="Proteomes" id="UP000193986"/>
    </source>
</evidence>
<dbReference type="Pfam" id="PF00782">
    <property type="entry name" value="DSPc"/>
    <property type="match status" value="1"/>
</dbReference>
<dbReference type="Proteomes" id="UP000193986">
    <property type="component" value="Unassembled WGS sequence"/>
</dbReference>
<accession>A0A1Y2BHM2</accession>
<dbReference type="InterPro" id="IPR000340">
    <property type="entry name" value="Dual-sp_phosphatase_cat-dom"/>
</dbReference>
<dbReference type="PROSITE" id="PS50054">
    <property type="entry name" value="TYR_PHOSPHATASE_DUAL"/>
    <property type="match status" value="1"/>
</dbReference>
<dbReference type="SMART" id="SM00195">
    <property type="entry name" value="DSPc"/>
    <property type="match status" value="1"/>
</dbReference>
<dbReference type="InterPro" id="IPR052449">
    <property type="entry name" value="STYX-Interacting_Phosphatase"/>
</dbReference>